<name>A0ABU8LYS7_9PSEU</name>
<keyword evidence="11" id="KW-1185">Reference proteome</keyword>
<evidence type="ECO:0000256" key="6">
    <source>
        <dbReference type="ARBA" id="ARBA00022989"/>
    </source>
</evidence>
<evidence type="ECO:0000313" key="11">
    <source>
        <dbReference type="Proteomes" id="UP001369736"/>
    </source>
</evidence>
<feature type="transmembrane region" description="Helical" evidence="8">
    <location>
        <begin position="12"/>
        <end position="37"/>
    </location>
</feature>
<evidence type="ECO:0000256" key="5">
    <source>
        <dbReference type="ARBA" id="ARBA00022692"/>
    </source>
</evidence>
<dbReference type="InterPro" id="IPR050297">
    <property type="entry name" value="LipidA_mod_glycosyltrf_83"/>
</dbReference>
<evidence type="ECO:0000256" key="2">
    <source>
        <dbReference type="ARBA" id="ARBA00022475"/>
    </source>
</evidence>
<dbReference type="PANTHER" id="PTHR33908">
    <property type="entry name" value="MANNOSYLTRANSFERASE YKCB-RELATED"/>
    <property type="match status" value="1"/>
</dbReference>
<evidence type="ECO:0000313" key="10">
    <source>
        <dbReference type="EMBL" id="MEJ2860285.1"/>
    </source>
</evidence>
<feature type="transmembrane region" description="Helical" evidence="8">
    <location>
        <begin position="107"/>
        <end position="129"/>
    </location>
</feature>
<evidence type="ECO:0000256" key="7">
    <source>
        <dbReference type="ARBA" id="ARBA00023136"/>
    </source>
</evidence>
<dbReference type="Pfam" id="PF13231">
    <property type="entry name" value="PMT_2"/>
    <property type="match status" value="1"/>
</dbReference>
<evidence type="ECO:0000259" key="9">
    <source>
        <dbReference type="Pfam" id="PF13231"/>
    </source>
</evidence>
<dbReference type="EC" id="2.4.-.-" evidence="10"/>
<organism evidence="10 11">
    <name type="scientific">Actinomycetospora flava</name>
    <dbReference type="NCBI Taxonomy" id="3129232"/>
    <lineage>
        <taxon>Bacteria</taxon>
        <taxon>Bacillati</taxon>
        <taxon>Actinomycetota</taxon>
        <taxon>Actinomycetes</taxon>
        <taxon>Pseudonocardiales</taxon>
        <taxon>Pseudonocardiaceae</taxon>
        <taxon>Actinomycetospora</taxon>
    </lineage>
</organism>
<feature type="transmembrane region" description="Helical" evidence="8">
    <location>
        <begin position="299"/>
        <end position="317"/>
    </location>
</feature>
<proteinExistence type="predicted"/>
<dbReference type="EMBL" id="JBBEGM010000001">
    <property type="protein sequence ID" value="MEJ2860285.1"/>
    <property type="molecule type" value="Genomic_DNA"/>
</dbReference>
<accession>A0ABU8LYS7</accession>
<evidence type="ECO:0000256" key="8">
    <source>
        <dbReference type="SAM" id="Phobius"/>
    </source>
</evidence>
<keyword evidence="2" id="KW-1003">Cell membrane</keyword>
<dbReference type="GO" id="GO:0016757">
    <property type="term" value="F:glycosyltransferase activity"/>
    <property type="evidence" value="ECO:0007669"/>
    <property type="project" value="UniProtKB-KW"/>
</dbReference>
<reference evidence="10 11" key="1">
    <citation type="submission" date="2024-03" db="EMBL/GenBank/DDBJ databases">
        <title>Actinomycetospora sp. OC33-EN07, a novel actinomycete isolated from wild orchid (Aerides multiflora).</title>
        <authorList>
            <person name="Suriyachadkun C."/>
        </authorList>
    </citation>
    <scope>NUCLEOTIDE SEQUENCE [LARGE SCALE GENOMIC DNA]</scope>
    <source>
        <strain evidence="10 11">OC33-EN07</strain>
    </source>
</reference>
<evidence type="ECO:0000256" key="1">
    <source>
        <dbReference type="ARBA" id="ARBA00004651"/>
    </source>
</evidence>
<feature type="domain" description="Glycosyltransferase RgtA/B/C/D-like" evidence="9">
    <location>
        <begin position="57"/>
        <end position="216"/>
    </location>
</feature>
<evidence type="ECO:0000256" key="4">
    <source>
        <dbReference type="ARBA" id="ARBA00022679"/>
    </source>
</evidence>
<dbReference type="Proteomes" id="UP001369736">
    <property type="component" value="Unassembled WGS sequence"/>
</dbReference>
<feature type="transmembrane region" description="Helical" evidence="8">
    <location>
        <begin position="247"/>
        <end position="268"/>
    </location>
</feature>
<comment type="caution">
    <text evidence="10">The sequence shown here is derived from an EMBL/GenBank/DDBJ whole genome shotgun (WGS) entry which is preliminary data.</text>
</comment>
<dbReference type="RefSeq" id="WP_337699683.1">
    <property type="nucleotide sequence ID" value="NZ_JBBEGM010000001.1"/>
</dbReference>
<evidence type="ECO:0000256" key="3">
    <source>
        <dbReference type="ARBA" id="ARBA00022676"/>
    </source>
</evidence>
<keyword evidence="3 10" id="KW-0328">Glycosyltransferase</keyword>
<keyword evidence="7 8" id="KW-0472">Membrane</keyword>
<comment type="subcellular location">
    <subcellularLocation>
        <location evidence="1">Cell membrane</location>
        <topology evidence="1">Multi-pass membrane protein</topology>
    </subcellularLocation>
</comment>
<feature type="transmembrane region" description="Helical" evidence="8">
    <location>
        <begin position="156"/>
        <end position="186"/>
    </location>
</feature>
<gene>
    <name evidence="10" type="ORF">WCD58_03910</name>
</gene>
<keyword evidence="6 8" id="KW-1133">Transmembrane helix</keyword>
<keyword evidence="5 8" id="KW-0812">Transmembrane</keyword>
<feature type="transmembrane region" description="Helical" evidence="8">
    <location>
        <begin position="198"/>
        <end position="216"/>
    </location>
</feature>
<keyword evidence="4 10" id="KW-0808">Transferase</keyword>
<feature type="transmembrane region" description="Helical" evidence="8">
    <location>
        <begin position="70"/>
        <end position="95"/>
    </location>
</feature>
<feature type="transmembrane region" description="Helical" evidence="8">
    <location>
        <begin position="275"/>
        <end position="293"/>
    </location>
</feature>
<protein>
    <submittedName>
        <fullName evidence="10">Glycosyltransferase family 39 protein</fullName>
        <ecNumber evidence="10">2.4.-.-</ecNumber>
    </submittedName>
</protein>
<feature type="transmembrane region" description="Helical" evidence="8">
    <location>
        <begin position="329"/>
        <end position="349"/>
    </location>
</feature>
<sequence>MTAVAVPRTERLLAAAPVLLGLAVTVLLLAVSARYGFHRDEFYYLVSGRHPAWGYVDNPPLTPALARWQAAVFGASPTALRLVPAVAVGLCVVITGRMARELGGDRVAAAVAAACAAGAAFPLATGHMLSTSTLDVLVWTALSWLLVRALRDGGRVWLAVGLVAGVGLLNKSLVAAFLGVVAAGVLAAGPRRVFRDPWLWGAAVLALAIWAPHLVWQATHGWPQLAFGQQIATVGNGGSEPRWTFPLFQLIEVSPFLVPVWVAGLWRLVRDPEVVWARAFAVAYGLLFVLLLVAGGKHYYLAGLYPVLLAAGAVPVVAWMRRGPARPRVVGAVLAVNVVVVAWLMLPIVPERSLPGSPQVAVSPIPAETVGWPTFVATVAEVVRGAPPGTVVLTSNYGEAGAVDVFRATEPAFADLPPAFSGQNSYADWGPPPESATTVVAVGYDEAALRRWFTDVRVVTRIENEVGVDNEERGAPVAVASGRRDTWAALWPQIRRLA</sequence>
<dbReference type="InterPro" id="IPR038731">
    <property type="entry name" value="RgtA/B/C-like"/>
</dbReference>
<dbReference type="PANTHER" id="PTHR33908:SF11">
    <property type="entry name" value="MEMBRANE PROTEIN"/>
    <property type="match status" value="1"/>
</dbReference>